<protein>
    <submittedName>
        <fullName evidence="1">Uncharacterized protein</fullName>
    </submittedName>
</protein>
<comment type="caution">
    <text evidence="1">The sequence shown here is derived from an EMBL/GenBank/DDBJ whole genome shotgun (WGS) entry which is preliminary data.</text>
</comment>
<reference evidence="1" key="2">
    <citation type="submission" date="2023-05" db="EMBL/GenBank/DDBJ databases">
        <authorList>
            <consortium name="Lawrence Berkeley National Laboratory"/>
            <person name="Steindorff A."/>
            <person name="Hensen N."/>
            <person name="Bonometti L."/>
            <person name="Westerberg I."/>
            <person name="Brannstrom I.O."/>
            <person name="Guillou S."/>
            <person name="Cros-Aarteil S."/>
            <person name="Calhoun S."/>
            <person name="Haridas S."/>
            <person name="Kuo A."/>
            <person name="Mondo S."/>
            <person name="Pangilinan J."/>
            <person name="Riley R."/>
            <person name="Labutti K."/>
            <person name="Andreopoulos B."/>
            <person name="Lipzen A."/>
            <person name="Chen C."/>
            <person name="Yanf M."/>
            <person name="Daum C."/>
            <person name="Ng V."/>
            <person name="Clum A."/>
            <person name="Ohm R."/>
            <person name="Martin F."/>
            <person name="Silar P."/>
            <person name="Natvig D."/>
            <person name="Lalanne C."/>
            <person name="Gautier V."/>
            <person name="Ament-Velasquez S.L."/>
            <person name="Kruys A."/>
            <person name="Hutchinson M.I."/>
            <person name="Powell A.J."/>
            <person name="Barry K."/>
            <person name="Miller A.N."/>
            <person name="Grigoriev I.V."/>
            <person name="Debuchy R."/>
            <person name="Gladieux P."/>
            <person name="Thoren M.H."/>
            <person name="Johannesson H."/>
        </authorList>
    </citation>
    <scope>NUCLEOTIDE SEQUENCE</scope>
    <source>
        <strain evidence="1">CBS 757.83</strain>
    </source>
</reference>
<proteinExistence type="predicted"/>
<name>A0AAN6T2X2_9PEZI</name>
<gene>
    <name evidence="1" type="ORF">N658DRAFT_424170</name>
</gene>
<reference evidence="1" key="1">
    <citation type="journal article" date="2023" name="Mol. Phylogenet. Evol.">
        <title>Genome-scale phylogeny and comparative genomics of the fungal order Sordariales.</title>
        <authorList>
            <person name="Hensen N."/>
            <person name="Bonometti L."/>
            <person name="Westerberg I."/>
            <person name="Brannstrom I.O."/>
            <person name="Guillou S."/>
            <person name="Cros-Aarteil S."/>
            <person name="Calhoun S."/>
            <person name="Haridas S."/>
            <person name="Kuo A."/>
            <person name="Mondo S."/>
            <person name="Pangilinan J."/>
            <person name="Riley R."/>
            <person name="LaButti K."/>
            <person name="Andreopoulos B."/>
            <person name="Lipzen A."/>
            <person name="Chen C."/>
            <person name="Yan M."/>
            <person name="Daum C."/>
            <person name="Ng V."/>
            <person name="Clum A."/>
            <person name="Steindorff A."/>
            <person name="Ohm R.A."/>
            <person name="Martin F."/>
            <person name="Silar P."/>
            <person name="Natvig D.O."/>
            <person name="Lalanne C."/>
            <person name="Gautier V."/>
            <person name="Ament-Velasquez S.L."/>
            <person name="Kruys A."/>
            <person name="Hutchinson M.I."/>
            <person name="Powell A.J."/>
            <person name="Barry K."/>
            <person name="Miller A.N."/>
            <person name="Grigoriev I.V."/>
            <person name="Debuchy R."/>
            <person name="Gladieux P."/>
            <person name="Hiltunen Thoren M."/>
            <person name="Johannesson H."/>
        </authorList>
    </citation>
    <scope>NUCLEOTIDE SEQUENCE</scope>
    <source>
        <strain evidence="1">CBS 757.83</strain>
    </source>
</reference>
<evidence type="ECO:0000313" key="2">
    <source>
        <dbReference type="Proteomes" id="UP001305647"/>
    </source>
</evidence>
<dbReference type="Proteomes" id="UP001305647">
    <property type="component" value="Unassembled WGS sequence"/>
</dbReference>
<dbReference type="AlphaFoldDB" id="A0AAN6T2X2"/>
<evidence type="ECO:0000313" key="1">
    <source>
        <dbReference type="EMBL" id="KAK4102281.1"/>
    </source>
</evidence>
<organism evidence="1 2">
    <name type="scientific">Parathielavia hyrcaniae</name>
    <dbReference type="NCBI Taxonomy" id="113614"/>
    <lineage>
        <taxon>Eukaryota</taxon>
        <taxon>Fungi</taxon>
        <taxon>Dikarya</taxon>
        <taxon>Ascomycota</taxon>
        <taxon>Pezizomycotina</taxon>
        <taxon>Sordariomycetes</taxon>
        <taxon>Sordariomycetidae</taxon>
        <taxon>Sordariales</taxon>
        <taxon>Chaetomiaceae</taxon>
        <taxon>Parathielavia</taxon>
    </lineage>
</organism>
<sequence length="129" mass="14882">LHSRKNSRGWPRALGPQKPTAVETAAITIADWTGGTADTDRVVQEAWEEKWLKERDGRAVTRPADDFDHRQEILWERADVRTRRDFYSVLQGISPTAARLTRRILGWLMDSGRLPMYNLARRLELELAV</sequence>
<dbReference type="EMBL" id="MU863632">
    <property type="protein sequence ID" value="KAK4102281.1"/>
    <property type="molecule type" value="Genomic_DNA"/>
</dbReference>
<accession>A0AAN6T2X2</accession>
<keyword evidence="2" id="KW-1185">Reference proteome</keyword>
<feature type="non-terminal residue" evidence="1">
    <location>
        <position position="1"/>
    </location>
</feature>